<keyword evidence="6" id="KW-1185">Reference proteome</keyword>
<feature type="signal peptide" evidence="4">
    <location>
        <begin position="1"/>
        <end position="22"/>
    </location>
</feature>
<dbReference type="AlphaFoldDB" id="A0AAN7SBM2"/>
<dbReference type="InterPro" id="IPR010562">
    <property type="entry name" value="Haemolymph_juvenile_hormone-bd"/>
</dbReference>
<gene>
    <name evidence="5" type="ORF">RN001_006745</name>
</gene>
<dbReference type="SMART" id="SM00700">
    <property type="entry name" value="JHBP"/>
    <property type="match status" value="2"/>
</dbReference>
<evidence type="ECO:0000256" key="4">
    <source>
        <dbReference type="SAM" id="SignalP"/>
    </source>
</evidence>
<name>A0AAN7SBM2_9COLE</name>
<evidence type="ECO:0000256" key="2">
    <source>
        <dbReference type="ARBA" id="ARBA00023108"/>
    </source>
</evidence>
<feature type="chain" id="PRO_5043046268" evidence="4">
    <location>
        <begin position="23"/>
        <end position="445"/>
    </location>
</feature>
<dbReference type="FunFam" id="3.15.10.30:FF:000001">
    <property type="entry name" value="Takeout-like protein 1"/>
    <property type="match status" value="2"/>
</dbReference>
<dbReference type="Gene3D" id="3.15.10.30">
    <property type="entry name" value="Haemolymph juvenile hormone binding protein"/>
    <property type="match status" value="2"/>
</dbReference>
<evidence type="ECO:0000256" key="3">
    <source>
        <dbReference type="ARBA" id="ARBA00060902"/>
    </source>
</evidence>
<dbReference type="InterPro" id="IPR038606">
    <property type="entry name" value="To_sf"/>
</dbReference>
<dbReference type="GO" id="GO:0007623">
    <property type="term" value="P:circadian rhythm"/>
    <property type="evidence" value="ECO:0007669"/>
    <property type="project" value="UniProtKB-ARBA"/>
</dbReference>
<accession>A0AAN7SBM2</accession>
<organism evidence="5 6">
    <name type="scientific">Aquatica leii</name>
    <dbReference type="NCBI Taxonomy" id="1421715"/>
    <lineage>
        <taxon>Eukaryota</taxon>
        <taxon>Metazoa</taxon>
        <taxon>Ecdysozoa</taxon>
        <taxon>Arthropoda</taxon>
        <taxon>Hexapoda</taxon>
        <taxon>Insecta</taxon>
        <taxon>Pterygota</taxon>
        <taxon>Neoptera</taxon>
        <taxon>Endopterygota</taxon>
        <taxon>Coleoptera</taxon>
        <taxon>Polyphaga</taxon>
        <taxon>Elateriformia</taxon>
        <taxon>Elateroidea</taxon>
        <taxon>Lampyridae</taxon>
        <taxon>Luciolinae</taxon>
        <taxon>Aquatica</taxon>
    </lineage>
</organism>
<protein>
    <submittedName>
        <fullName evidence="5">Uncharacterized protein</fullName>
    </submittedName>
</protein>
<comment type="caution">
    <text evidence="5">The sequence shown here is derived from an EMBL/GenBank/DDBJ whole genome shotgun (WGS) entry which is preliminary data.</text>
</comment>
<dbReference type="GO" id="GO:0005615">
    <property type="term" value="C:extracellular space"/>
    <property type="evidence" value="ECO:0007669"/>
    <property type="project" value="TreeGrafter"/>
</dbReference>
<comment type="similarity">
    <text evidence="3">Belongs to the TO family.</text>
</comment>
<dbReference type="Proteomes" id="UP001353858">
    <property type="component" value="Unassembled WGS sequence"/>
</dbReference>
<reference evidence="6" key="1">
    <citation type="submission" date="2023-01" db="EMBL/GenBank/DDBJ databases">
        <title>Key to firefly adult light organ development and bioluminescence: homeobox transcription factors regulate luciferase expression and transportation to peroxisome.</title>
        <authorList>
            <person name="Fu X."/>
        </authorList>
    </citation>
    <scope>NUCLEOTIDE SEQUENCE [LARGE SCALE GENOMIC DNA]</scope>
</reference>
<evidence type="ECO:0000313" key="6">
    <source>
        <dbReference type="Proteomes" id="UP001353858"/>
    </source>
</evidence>
<proteinExistence type="inferred from homology"/>
<dbReference type="PANTHER" id="PTHR11008">
    <property type="entry name" value="PROTEIN TAKEOUT-LIKE PROTEIN"/>
    <property type="match status" value="1"/>
</dbReference>
<evidence type="ECO:0000313" key="5">
    <source>
        <dbReference type="EMBL" id="KAK4883426.1"/>
    </source>
</evidence>
<sequence>MARRNLFLQALTIFVFVSIVFCKLPDYIQVCQRNVPDIDQCIINSIEHLKPYLKTGIPEINVPSLEPLRINETVPMNLGNGDTKILTNLTELAVYGASSFEIQKLWSNIAENSFRYNVSLPAIVLKGVYEIDTKLLFLLIRGKGNVTINIDNYNFECIMSGDRIQIENVEHLKFDQLECEIQFEKASIRLSNLFNGNALLGNAVNDVVNDNIDVFFNEIKPKITEAIGNVFKDVANKITLQHLKPYLKVGIPELNIPALEPLRINGTISLDLGTGDTKILTNFSDLALHGASTFKIDKLWANIEENVFRYNVSLPVFIVNGTYEIDTKLLFLNVIGKGGISINLEKYNFECSMTGKKIQIQNDEYLKFDKLNCDIQFEKATVWLENLFGGNKLIGNAVNDVINDNFDIFFAEMKPKIIAVISDIFLDVANKITLRFTYADLFPKK</sequence>
<dbReference type="EMBL" id="JARPUR010000002">
    <property type="protein sequence ID" value="KAK4883426.1"/>
    <property type="molecule type" value="Genomic_DNA"/>
</dbReference>
<evidence type="ECO:0000256" key="1">
    <source>
        <dbReference type="ARBA" id="ARBA00022729"/>
    </source>
</evidence>
<keyword evidence="1 4" id="KW-0732">Signal</keyword>
<dbReference type="PANTHER" id="PTHR11008:SF39">
    <property type="entry name" value="CIRCADIAN CLOCK-CONTROLLED PROTEIN-LIKE PROTEIN"/>
    <property type="match status" value="1"/>
</dbReference>
<keyword evidence="2" id="KW-0090">Biological rhythms</keyword>
<dbReference type="Pfam" id="PF06585">
    <property type="entry name" value="JHBP"/>
    <property type="match status" value="2"/>
</dbReference>